<keyword evidence="1" id="KW-0732">Signal</keyword>
<name>A0A914C3D2_9BILA</name>
<evidence type="ECO:0000256" key="1">
    <source>
        <dbReference type="SAM" id="SignalP"/>
    </source>
</evidence>
<protein>
    <submittedName>
        <fullName evidence="3">Uncharacterized protein</fullName>
    </submittedName>
</protein>
<proteinExistence type="predicted"/>
<dbReference type="Proteomes" id="UP000887540">
    <property type="component" value="Unplaced"/>
</dbReference>
<feature type="chain" id="PRO_5037271920" evidence="1">
    <location>
        <begin position="18"/>
        <end position="129"/>
    </location>
</feature>
<dbReference type="AlphaFoldDB" id="A0A914C3D2"/>
<accession>A0A914C3D2</accession>
<feature type="signal peptide" evidence="1">
    <location>
        <begin position="1"/>
        <end position="17"/>
    </location>
</feature>
<keyword evidence="2" id="KW-1185">Reference proteome</keyword>
<evidence type="ECO:0000313" key="2">
    <source>
        <dbReference type="Proteomes" id="UP000887540"/>
    </source>
</evidence>
<sequence>MFVLLIFFSFQCIYVFAHSDPAYLVNGQVHVPQPMKKLAPKLNHGHVHAGNVKVKRPQQILKAAKAEASETVETIDLSPSEVGIPLEPPYRSVNLGAVELDIPGLGGVQDVQVQSGADLFDYNAEDSPQ</sequence>
<organism evidence="2 3">
    <name type="scientific">Acrobeloides nanus</name>
    <dbReference type="NCBI Taxonomy" id="290746"/>
    <lineage>
        <taxon>Eukaryota</taxon>
        <taxon>Metazoa</taxon>
        <taxon>Ecdysozoa</taxon>
        <taxon>Nematoda</taxon>
        <taxon>Chromadorea</taxon>
        <taxon>Rhabditida</taxon>
        <taxon>Tylenchina</taxon>
        <taxon>Cephalobomorpha</taxon>
        <taxon>Cephaloboidea</taxon>
        <taxon>Cephalobidae</taxon>
        <taxon>Acrobeloides</taxon>
    </lineage>
</organism>
<dbReference type="WBParaSite" id="ACRNAN_Path_184.g649.t1">
    <property type="protein sequence ID" value="ACRNAN_Path_184.g649.t1"/>
    <property type="gene ID" value="ACRNAN_Path_184.g649"/>
</dbReference>
<evidence type="ECO:0000313" key="3">
    <source>
        <dbReference type="WBParaSite" id="ACRNAN_Path_184.g649.t1"/>
    </source>
</evidence>
<reference evidence="3" key="1">
    <citation type="submission" date="2022-11" db="UniProtKB">
        <authorList>
            <consortium name="WormBaseParasite"/>
        </authorList>
    </citation>
    <scope>IDENTIFICATION</scope>
</reference>